<organism evidence="1 2">
    <name type="scientific">Adiantum capillus-veneris</name>
    <name type="common">Maidenhair fern</name>
    <dbReference type="NCBI Taxonomy" id="13818"/>
    <lineage>
        <taxon>Eukaryota</taxon>
        <taxon>Viridiplantae</taxon>
        <taxon>Streptophyta</taxon>
        <taxon>Embryophyta</taxon>
        <taxon>Tracheophyta</taxon>
        <taxon>Polypodiopsida</taxon>
        <taxon>Polypodiidae</taxon>
        <taxon>Polypodiales</taxon>
        <taxon>Pteridineae</taxon>
        <taxon>Pteridaceae</taxon>
        <taxon>Vittarioideae</taxon>
        <taxon>Adiantum</taxon>
    </lineage>
</organism>
<reference evidence="1" key="1">
    <citation type="submission" date="2021-01" db="EMBL/GenBank/DDBJ databases">
        <title>Adiantum capillus-veneris genome.</title>
        <authorList>
            <person name="Fang Y."/>
            <person name="Liao Q."/>
        </authorList>
    </citation>
    <scope>NUCLEOTIDE SEQUENCE</scope>
    <source>
        <strain evidence="1">H3</strain>
        <tissue evidence="1">Leaf</tissue>
    </source>
</reference>
<accession>A0A9D4UI73</accession>
<dbReference type="AlphaFoldDB" id="A0A9D4UI73"/>
<evidence type="ECO:0000313" key="2">
    <source>
        <dbReference type="Proteomes" id="UP000886520"/>
    </source>
</evidence>
<protein>
    <submittedName>
        <fullName evidence="1">Uncharacterized protein</fullName>
    </submittedName>
</protein>
<gene>
    <name evidence="1" type="ORF">GOP47_0016223</name>
</gene>
<proteinExistence type="predicted"/>
<comment type="caution">
    <text evidence="1">The sequence shown here is derived from an EMBL/GenBank/DDBJ whole genome shotgun (WGS) entry which is preliminary data.</text>
</comment>
<dbReference type="Proteomes" id="UP000886520">
    <property type="component" value="Chromosome 16"/>
</dbReference>
<dbReference type="EMBL" id="JABFUD020000016">
    <property type="protein sequence ID" value="KAI5067878.1"/>
    <property type="molecule type" value="Genomic_DNA"/>
</dbReference>
<evidence type="ECO:0000313" key="1">
    <source>
        <dbReference type="EMBL" id="KAI5067878.1"/>
    </source>
</evidence>
<name>A0A9D4UI73_ADICA</name>
<keyword evidence="2" id="KW-1185">Reference proteome</keyword>
<sequence>MVPLTAGATRFSSLQSALESCSAIQERCAGHPLDHFDVLSTARTNLRVGIAQRVAADGRWRFGERGSWGRRLRLCILKSERANLLLQLINEMQDRPRAFSMVALRIEPLVMGTMGPAQSAIMDGKLAVSYRQSLKFPCRMDGGHPLALSRLQICMLNYKSHLGLWMHP</sequence>